<evidence type="ECO:0000313" key="3">
    <source>
        <dbReference type="EMBL" id="HED10481.1"/>
    </source>
</evidence>
<comment type="caution">
    <text evidence="3">The sequence shown here is derived from an EMBL/GenBank/DDBJ whole genome shotgun (WGS) entry which is preliminary data.</text>
</comment>
<dbReference type="SUPFAM" id="SSF56059">
    <property type="entry name" value="Glutathione synthetase ATP-binding domain-like"/>
    <property type="match status" value="1"/>
</dbReference>
<feature type="domain" description="ATP-grasp" evidence="2">
    <location>
        <begin position="118"/>
        <end position="313"/>
    </location>
</feature>
<evidence type="ECO:0000259" key="2">
    <source>
        <dbReference type="PROSITE" id="PS50975"/>
    </source>
</evidence>
<dbReference type="AlphaFoldDB" id="A0A7V1LM30"/>
<gene>
    <name evidence="3" type="ORF">ENJ10_07315</name>
</gene>
<keyword evidence="1" id="KW-0547">Nucleotide-binding</keyword>
<dbReference type="EMBL" id="DRLD01000205">
    <property type="protein sequence ID" value="HED10481.1"/>
    <property type="molecule type" value="Genomic_DNA"/>
</dbReference>
<dbReference type="InterPro" id="IPR011761">
    <property type="entry name" value="ATP-grasp"/>
</dbReference>
<dbReference type="Gene3D" id="3.30.470.20">
    <property type="entry name" value="ATP-grasp fold, B domain"/>
    <property type="match status" value="1"/>
</dbReference>
<dbReference type="PROSITE" id="PS50975">
    <property type="entry name" value="ATP_GRASP"/>
    <property type="match status" value="1"/>
</dbReference>
<keyword evidence="1" id="KW-0067">ATP-binding</keyword>
<dbReference type="GO" id="GO:0046872">
    <property type="term" value="F:metal ion binding"/>
    <property type="evidence" value="ECO:0007669"/>
    <property type="project" value="InterPro"/>
</dbReference>
<dbReference type="Proteomes" id="UP000886005">
    <property type="component" value="Unassembled WGS sequence"/>
</dbReference>
<proteinExistence type="predicted"/>
<protein>
    <recommendedName>
        <fullName evidence="2">ATP-grasp domain-containing protein</fullName>
    </recommendedName>
</protein>
<reference evidence="3" key="1">
    <citation type="journal article" date="2020" name="mSystems">
        <title>Genome- and Community-Level Interaction Insights into Carbon Utilization and Element Cycling Functions of Hydrothermarchaeota in Hydrothermal Sediment.</title>
        <authorList>
            <person name="Zhou Z."/>
            <person name="Liu Y."/>
            <person name="Xu W."/>
            <person name="Pan J."/>
            <person name="Luo Z.H."/>
            <person name="Li M."/>
        </authorList>
    </citation>
    <scope>NUCLEOTIDE SEQUENCE [LARGE SCALE GENOMIC DNA]</scope>
    <source>
        <strain evidence="3">HyVt-456</strain>
    </source>
</reference>
<sequence>MMKKKPAVVLGNLMMGRCFTLADIPYIGITTKNDKRLFYSKACIEGHVLENPAKNEAATLAGLLEIGKRHGGGLPLFYTNDAQLKMVNSHADTLRDYFTFLLPDKKLIDSSLDKHLFNDMVKEYDLPTPPTFHKDEVTGTDMLDFPVIIKPTSRIHWFNSQVIKELGAQQKILLINNAAEFENYRRKIDAENIDYIVQKYVPGTEAQILSFHSFFDENSEPLAYYCGRKIRTYPNDYGLSCSLRLIKHPEMAAISLDVLKRLRFKGPIKIDYKLDEKSGKLYLLELNPRYNMWHYIGARAGINLPALAYHYLIDGVAGKVQTDYETDIKWISGIQEWFTFRDMKKQGLISTGQWLASLSGRRIYQTWAGDDLKPVMYAAWDTFKGGLRKVKKLF</sequence>
<name>A0A7V1LM30_CALAY</name>
<organism evidence="3">
    <name type="scientific">Caldithrix abyssi</name>
    <dbReference type="NCBI Taxonomy" id="187145"/>
    <lineage>
        <taxon>Bacteria</taxon>
        <taxon>Pseudomonadati</taxon>
        <taxon>Calditrichota</taxon>
        <taxon>Calditrichia</taxon>
        <taxon>Calditrichales</taxon>
        <taxon>Calditrichaceae</taxon>
        <taxon>Caldithrix</taxon>
    </lineage>
</organism>
<evidence type="ECO:0000256" key="1">
    <source>
        <dbReference type="PROSITE-ProRule" id="PRU00409"/>
    </source>
</evidence>
<accession>A0A7V1LM30</accession>
<dbReference type="GO" id="GO:0005524">
    <property type="term" value="F:ATP binding"/>
    <property type="evidence" value="ECO:0007669"/>
    <property type="project" value="UniProtKB-UniRule"/>
</dbReference>